<evidence type="ECO:0000259" key="2">
    <source>
        <dbReference type="PROSITE" id="PS51339"/>
    </source>
</evidence>
<name>A0A8S1DEP2_9INSE</name>
<dbReference type="InterPro" id="IPR030564">
    <property type="entry name" value="Myotubularin"/>
</dbReference>
<organism evidence="3 4">
    <name type="scientific">Cloeon dipterum</name>
    <dbReference type="NCBI Taxonomy" id="197152"/>
    <lineage>
        <taxon>Eukaryota</taxon>
        <taxon>Metazoa</taxon>
        <taxon>Ecdysozoa</taxon>
        <taxon>Arthropoda</taxon>
        <taxon>Hexapoda</taxon>
        <taxon>Insecta</taxon>
        <taxon>Pterygota</taxon>
        <taxon>Palaeoptera</taxon>
        <taxon>Ephemeroptera</taxon>
        <taxon>Pisciforma</taxon>
        <taxon>Baetidae</taxon>
        <taxon>Cloeon</taxon>
    </lineage>
</organism>
<dbReference type="Gene3D" id="2.30.29.30">
    <property type="entry name" value="Pleckstrin-homology domain (PH domain)/Phosphotyrosine-binding domain (PTB)"/>
    <property type="match status" value="1"/>
</dbReference>
<dbReference type="GO" id="GO:0005737">
    <property type="term" value="C:cytoplasm"/>
    <property type="evidence" value="ECO:0007669"/>
    <property type="project" value="TreeGrafter"/>
</dbReference>
<dbReference type="InterPro" id="IPR029021">
    <property type="entry name" value="Prot-tyrosine_phosphatase-like"/>
</dbReference>
<dbReference type="CDD" id="cd14536">
    <property type="entry name" value="PTP-MTMR9"/>
    <property type="match status" value="1"/>
</dbReference>
<keyword evidence="4" id="KW-1185">Reference proteome</keyword>
<protein>
    <recommendedName>
        <fullName evidence="2">Myotubularin phosphatase domain-containing protein</fullName>
    </recommendedName>
</protein>
<dbReference type="PANTHER" id="PTHR10807:SF73">
    <property type="entry name" value="LD06050P"/>
    <property type="match status" value="1"/>
</dbReference>
<dbReference type="Pfam" id="PF06602">
    <property type="entry name" value="Myotub-related"/>
    <property type="match status" value="1"/>
</dbReference>
<dbReference type="EMBL" id="CADEPI010000221">
    <property type="protein sequence ID" value="CAB3380971.1"/>
    <property type="molecule type" value="Genomic_DNA"/>
</dbReference>
<feature type="domain" description="Myotubularin phosphatase" evidence="2">
    <location>
        <begin position="152"/>
        <end position="541"/>
    </location>
</feature>
<dbReference type="AlphaFoldDB" id="A0A8S1DEP2"/>
<accession>A0A8S1DEP2</accession>
<dbReference type="GO" id="GO:0010507">
    <property type="term" value="P:negative regulation of autophagy"/>
    <property type="evidence" value="ECO:0007669"/>
    <property type="project" value="TreeGrafter"/>
</dbReference>
<proteinExistence type="inferred from homology"/>
<dbReference type="Proteomes" id="UP000494165">
    <property type="component" value="Unassembled WGS sequence"/>
</dbReference>
<dbReference type="SUPFAM" id="SSF50729">
    <property type="entry name" value="PH domain-like"/>
    <property type="match status" value="1"/>
</dbReference>
<dbReference type="GO" id="GO:0046856">
    <property type="term" value="P:phosphatidylinositol dephosphorylation"/>
    <property type="evidence" value="ECO:0007669"/>
    <property type="project" value="TreeGrafter"/>
</dbReference>
<dbReference type="Pfam" id="PF21098">
    <property type="entry name" value="PH-GRAM_MTMR6-like"/>
    <property type="match status" value="1"/>
</dbReference>
<comment type="caution">
    <text evidence="3">The sequence shown here is derived from an EMBL/GenBank/DDBJ whole genome shotgun (WGS) entry which is preliminary data.</text>
</comment>
<gene>
    <name evidence="3" type="ORF">CLODIP_2_CD15337</name>
</gene>
<dbReference type="PANTHER" id="PTHR10807">
    <property type="entry name" value="MYOTUBULARIN-RELATED"/>
    <property type="match status" value="1"/>
</dbReference>
<dbReference type="OrthoDB" id="271628at2759"/>
<reference evidence="3 4" key="1">
    <citation type="submission" date="2020-04" db="EMBL/GenBank/DDBJ databases">
        <authorList>
            <person name="Alioto T."/>
            <person name="Alioto T."/>
            <person name="Gomez Garrido J."/>
        </authorList>
    </citation>
    <scope>NUCLEOTIDE SEQUENCE [LARGE SCALE GENOMIC DNA]</scope>
</reference>
<evidence type="ECO:0000256" key="1">
    <source>
        <dbReference type="ARBA" id="ARBA00007471"/>
    </source>
</evidence>
<evidence type="ECO:0000313" key="4">
    <source>
        <dbReference type="Proteomes" id="UP000494165"/>
    </source>
</evidence>
<dbReference type="SUPFAM" id="SSF52799">
    <property type="entry name" value="(Phosphotyrosine protein) phosphatases II"/>
    <property type="match status" value="1"/>
</dbReference>
<dbReference type="InterPro" id="IPR011993">
    <property type="entry name" value="PH-like_dom_sf"/>
</dbReference>
<sequence length="626" mass="69958">MAQKHAQSRLLITGNLNNKQFQGHEGLREFLILSKCGFELWSLEKWSLSSSLKLRELTISHHLILSARKEGVEELWILHQNIDAVERKPNGMVGGTIVVKCKDFRIIQLDLNSGYEKFVNVANSLEWLSTLDNMTLLYPFFYRPVYNMLEDGWSAFRTESEFSKLLVPGSNEEWRISYVNKNFTVCRSYPSAVVVPKNIDDETLIAASKFRHGGRFPVLSYKHEGGSVLLRASQPLAGPGVKRCKEDEKLVNSVLGPGKKGYIVDTRSQSLAQSAKARGGGVEPEAHYPLWKRVQRPIDRQAVYLDSLAKLVDACNDVSCSIDKWMSRLESSSWLSHVKDSLNCACVVAQCIDQEGASVLLHGSEGLDSTLLVTSLCQIILNPDCRTVRGLEALVEREWLQAGHPFSLRHKKSCYSVGGSSVVPGGNKSGVIKGQQACTFLLFLDCVFQIHCQFPCSFEFNTHLLILLFEHSYSSQFGTFLGNCEADRERLELSKKTVSLWSHLNRPEVLPSLMNPMYEPNSKVIWPSVAPMSLILWRELFLRYSSASADGVSTRLKAASENTLHLNIKDKELRSKAAKLRRQLMELEKEAIEIGVLESPTSALLAESADATTGGTEVVAKNNSYP</sequence>
<dbReference type="InterPro" id="IPR048994">
    <property type="entry name" value="PH-GRAM_MTMR6-9"/>
</dbReference>
<dbReference type="PROSITE" id="PS51339">
    <property type="entry name" value="PPASE_MYOTUBULARIN"/>
    <property type="match status" value="1"/>
</dbReference>
<evidence type="ECO:0000313" key="3">
    <source>
        <dbReference type="EMBL" id="CAB3380971.1"/>
    </source>
</evidence>
<dbReference type="GO" id="GO:0019903">
    <property type="term" value="F:protein phosphatase binding"/>
    <property type="evidence" value="ECO:0007669"/>
    <property type="project" value="TreeGrafter"/>
</dbReference>
<dbReference type="InterPro" id="IPR010569">
    <property type="entry name" value="Myotubularin-like_Pase_dom"/>
</dbReference>
<comment type="similarity">
    <text evidence="1">Belongs to the protein-tyrosine phosphatase family. Non-receptor class myotubularin subfamily.</text>
</comment>